<dbReference type="InterPro" id="IPR011009">
    <property type="entry name" value="Kinase-like_dom_sf"/>
</dbReference>
<dbReference type="GO" id="GO:0004674">
    <property type="term" value="F:protein serine/threonine kinase activity"/>
    <property type="evidence" value="ECO:0007669"/>
    <property type="project" value="UniProtKB-KW"/>
</dbReference>
<evidence type="ECO:0000256" key="4">
    <source>
        <dbReference type="ARBA" id="ARBA00022840"/>
    </source>
</evidence>
<dbReference type="CDD" id="cd14014">
    <property type="entry name" value="STKc_PknB_like"/>
    <property type="match status" value="1"/>
</dbReference>
<keyword evidence="8" id="KW-1185">Reference proteome</keyword>
<dbReference type="Gene3D" id="1.10.510.10">
    <property type="entry name" value="Transferase(Phosphotransferase) domain 1"/>
    <property type="match status" value="1"/>
</dbReference>
<dbReference type="PROSITE" id="PS50011">
    <property type="entry name" value="PROTEIN_KINASE_DOM"/>
    <property type="match status" value="1"/>
</dbReference>
<feature type="binding site" evidence="5">
    <location>
        <position position="116"/>
    </location>
    <ligand>
        <name>ATP</name>
        <dbReference type="ChEBI" id="CHEBI:30616"/>
    </ligand>
</feature>
<evidence type="ECO:0000313" key="8">
    <source>
        <dbReference type="Proteomes" id="UP000324973"/>
    </source>
</evidence>
<dbReference type="InterPro" id="IPR019734">
    <property type="entry name" value="TPR_rpt"/>
</dbReference>
<proteinExistence type="predicted"/>
<dbReference type="InterPro" id="IPR008271">
    <property type="entry name" value="Ser/Thr_kinase_AS"/>
</dbReference>
<dbReference type="InterPro" id="IPR011990">
    <property type="entry name" value="TPR-like_helical_dom_sf"/>
</dbReference>
<dbReference type="PANTHER" id="PTHR43289:SF34">
    <property type="entry name" value="SERINE_THREONINE-PROTEIN KINASE YBDM-RELATED"/>
    <property type="match status" value="1"/>
</dbReference>
<dbReference type="RefSeq" id="WP_149103666.1">
    <property type="nucleotide sequence ID" value="NZ_VTFT01000001.1"/>
</dbReference>
<keyword evidence="1" id="KW-0808">Transferase</keyword>
<evidence type="ECO:0000256" key="1">
    <source>
        <dbReference type="ARBA" id="ARBA00022679"/>
    </source>
</evidence>
<dbReference type="Pfam" id="PF13424">
    <property type="entry name" value="TPR_12"/>
    <property type="match status" value="2"/>
</dbReference>
<dbReference type="PROSITE" id="PS00107">
    <property type="entry name" value="PROTEIN_KINASE_ATP"/>
    <property type="match status" value="1"/>
</dbReference>
<feature type="domain" description="Protein kinase" evidence="6">
    <location>
        <begin position="85"/>
        <end position="347"/>
    </location>
</feature>
<sequence>METTAMDAAHWQDLRRLFDAVCDLPSSQWEAGLRALSEDPALVAEALALLHAQTASFDRALQPLRDLMASLPDAELQVGGRLGAWQLVERLGSGGMGTVFVAERADGLFRQRVAIKLLRGTAGGGATAERLAVERQILADLQHPDIARLYDGGTTPAGAPYLVMEYVQGQPLDEYCEQAAPPLQQRLGMFLRICRAVQAAHQRLVVHCDLKPGNVLVRPGGDPVLLDFGIARLLDAEAPGEASAFCTPAYASPELFAGKSVSVVSDVFSLGILLTELLACRRVGRGAGDIGVPVPMPSAHAHPACPWRRRLAGDLDAIAARACALDPSRRYPSVEAFAADVERHMQRRPVRARVPTLRYRAGRWLHRHWREGAVAAAMVLGAGVFVWQLGMAQARAQREAEVASQVADFLIEAFTVDSGAAQGKDGRGEISAREVLDRGAARVDSSLAHAPHMQARLRMVLGRAYRGLGVPGRAEGLFRQAADDYLAPAVARPLDAASALDELSVLMSNQMRGDQAVEVARQAVALRESGGADQAALAHAYNVLGLALLRSADLDGSREALESSLAIGRRVFGEGTVANSSALHNLGLLHREMGDNAASETHYRQALAIRRRHHRHSDMVQSSLQGLAVTLAAQGRHGESVALLRENLALARALYGIDSDKVAKARLRLAIALQDRGNYLEAHEHLLQALATSERVGGADGLDHAHILNAYAGLLAARGDEPGAERGYRRVLAIRRRHLPADDRALMRTSEQLALVLARQQRIAEADSAFQGALPRWRQIYRTAGAMPLELAGAQLRHAEWLLRRGALEAAEASLQASLDGQPPMQLRAQALKAELALARDEWDRSRGRWESVIERGSAVYGADSVLVAEWRVPYARALAASERWREAEEQLRLAEPPLRREMVADAPILREVDSVRATLATAGRQVGG</sequence>
<dbReference type="Gene3D" id="1.25.40.10">
    <property type="entry name" value="Tetratricopeptide repeat domain"/>
    <property type="match status" value="2"/>
</dbReference>
<accession>A0A5D4XVN8</accession>
<dbReference type="PANTHER" id="PTHR43289">
    <property type="entry name" value="MITOGEN-ACTIVATED PROTEIN KINASE KINASE KINASE 20-RELATED"/>
    <property type="match status" value="1"/>
</dbReference>
<evidence type="ECO:0000256" key="2">
    <source>
        <dbReference type="ARBA" id="ARBA00022741"/>
    </source>
</evidence>
<dbReference type="InterPro" id="IPR000719">
    <property type="entry name" value="Prot_kinase_dom"/>
</dbReference>
<dbReference type="EMBL" id="VTFT01000001">
    <property type="protein sequence ID" value="TYT27112.1"/>
    <property type="molecule type" value="Genomic_DNA"/>
</dbReference>
<dbReference type="Proteomes" id="UP000324973">
    <property type="component" value="Unassembled WGS sequence"/>
</dbReference>
<dbReference type="Pfam" id="PF00069">
    <property type="entry name" value="Pkinase"/>
    <property type="match status" value="1"/>
</dbReference>
<evidence type="ECO:0000256" key="5">
    <source>
        <dbReference type="PROSITE-ProRule" id="PRU10141"/>
    </source>
</evidence>
<protein>
    <submittedName>
        <fullName evidence="7">Serine/threonine protein kinase</fullName>
    </submittedName>
</protein>
<evidence type="ECO:0000259" key="6">
    <source>
        <dbReference type="PROSITE" id="PS50011"/>
    </source>
</evidence>
<dbReference type="SMART" id="SM00220">
    <property type="entry name" value="S_TKc"/>
    <property type="match status" value="1"/>
</dbReference>
<gene>
    <name evidence="7" type="ORF">FZO89_13065</name>
</gene>
<organism evidence="7 8">
    <name type="scientific">Luteimonas viscosa</name>
    <dbReference type="NCBI Taxonomy" id="1132694"/>
    <lineage>
        <taxon>Bacteria</taxon>
        <taxon>Pseudomonadati</taxon>
        <taxon>Pseudomonadota</taxon>
        <taxon>Gammaproteobacteria</taxon>
        <taxon>Lysobacterales</taxon>
        <taxon>Lysobacteraceae</taxon>
        <taxon>Luteimonas</taxon>
    </lineage>
</organism>
<keyword evidence="2 5" id="KW-0547">Nucleotide-binding</keyword>
<dbReference type="SUPFAM" id="SSF56112">
    <property type="entry name" value="Protein kinase-like (PK-like)"/>
    <property type="match status" value="1"/>
</dbReference>
<dbReference type="OrthoDB" id="9801841at2"/>
<evidence type="ECO:0000256" key="3">
    <source>
        <dbReference type="ARBA" id="ARBA00022777"/>
    </source>
</evidence>
<keyword evidence="3 7" id="KW-0418">Kinase</keyword>
<dbReference type="InterPro" id="IPR017441">
    <property type="entry name" value="Protein_kinase_ATP_BS"/>
</dbReference>
<dbReference type="Gene3D" id="3.30.200.20">
    <property type="entry name" value="Phosphorylase Kinase, domain 1"/>
    <property type="match status" value="1"/>
</dbReference>
<reference evidence="7 8" key="1">
    <citation type="submission" date="2019-08" db="EMBL/GenBank/DDBJ databases">
        <title>Luteimonas viscosus sp. nov., isolated from soil of a sunflower field.</title>
        <authorList>
            <person name="Jianli Z."/>
            <person name="Ying Z."/>
        </authorList>
    </citation>
    <scope>NUCLEOTIDE SEQUENCE [LARGE SCALE GENOMIC DNA]</scope>
    <source>
        <strain evidence="7 8">XBU10</strain>
    </source>
</reference>
<evidence type="ECO:0000313" key="7">
    <source>
        <dbReference type="EMBL" id="TYT27112.1"/>
    </source>
</evidence>
<dbReference type="GO" id="GO:0005524">
    <property type="term" value="F:ATP binding"/>
    <property type="evidence" value="ECO:0007669"/>
    <property type="project" value="UniProtKB-UniRule"/>
</dbReference>
<keyword evidence="7" id="KW-0723">Serine/threonine-protein kinase</keyword>
<dbReference type="SUPFAM" id="SSF48452">
    <property type="entry name" value="TPR-like"/>
    <property type="match status" value="2"/>
</dbReference>
<name>A0A5D4XVN8_9GAMM</name>
<dbReference type="SMART" id="SM00028">
    <property type="entry name" value="TPR"/>
    <property type="match status" value="3"/>
</dbReference>
<comment type="caution">
    <text evidence="7">The sequence shown here is derived from an EMBL/GenBank/DDBJ whole genome shotgun (WGS) entry which is preliminary data.</text>
</comment>
<dbReference type="AlphaFoldDB" id="A0A5D4XVN8"/>
<keyword evidence="4 5" id="KW-0067">ATP-binding</keyword>
<dbReference type="PROSITE" id="PS00108">
    <property type="entry name" value="PROTEIN_KINASE_ST"/>
    <property type="match status" value="1"/>
</dbReference>